<proteinExistence type="predicted"/>
<evidence type="ECO:0000313" key="10">
    <source>
        <dbReference type="Proteomes" id="UP000076858"/>
    </source>
</evidence>
<evidence type="ECO:0000256" key="6">
    <source>
        <dbReference type="ARBA" id="ARBA00022833"/>
    </source>
</evidence>
<dbReference type="GO" id="GO:0005634">
    <property type="term" value="C:nucleus"/>
    <property type="evidence" value="ECO:0007669"/>
    <property type="project" value="TreeGrafter"/>
</dbReference>
<protein>
    <submittedName>
        <fullName evidence="9">Putative SET and MYND domain-containing protein 4</fullName>
    </submittedName>
</protein>
<evidence type="ECO:0000256" key="7">
    <source>
        <dbReference type="PROSITE-ProRule" id="PRU00339"/>
    </source>
</evidence>
<dbReference type="InterPro" id="IPR019734">
    <property type="entry name" value="TPR_rpt"/>
</dbReference>
<keyword evidence="10" id="KW-1185">Reference proteome</keyword>
<dbReference type="GO" id="GO:0042826">
    <property type="term" value="F:histone deacetylase binding"/>
    <property type="evidence" value="ECO:0007669"/>
    <property type="project" value="TreeGrafter"/>
</dbReference>
<dbReference type="InterPro" id="IPR046341">
    <property type="entry name" value="SET_dom_sf"/>
</dbReference>
<gene>
    <name evidence="9" type="ORF">APZ42_014952</name>
</gene>
<keyword evidence="2" id="KW-0808">Transferase</keyword>
<keyword evidence="7" id="KW-0802">TPR repeat</keyword>
<dbReference type="PANTHER" id="PTHR46165">
    <property type="entry name" value="SET AND MYND DOMAIN-CONTAINING PROTEIN 4"/>
    <property type="match status" value="1"/>
</dbReference>
<organism evidence="9 10">
    <name type="scientific">Daphnia magna</name>
    <dbReference type="NCBI Taxonomy" id="35525"/>
    <lineage>
        <taxon>Eukaryota</taxon>
        <taxon>Metazoa</taxon>
        <taxon>Ecdysozoa</taxon>
        <taxon>Arthropoda</taxon>
        <taxon>Crustacea</taxon>
        <taxon>Branchiopoda</taxon>
        <taxon>Diplostraca</taxon>
        <taxon>Cladocera</taxon>
        <taxon>Anomopoda</taxon>
        <taxon>Daphniidae</taxon>
        <taxon>Daphnia</taxon>
    </lineage>
</organism>
<dbReference type="STRING" id="35525.A0A162P2A5"/>
<dbReference type="AlphaFoldDB" id="A0A162P2A5"/>
<feature type="repeat" description="TPR" evidence="7">
    <location>
        <begin position="76"/>
        <end position="109"/>
    </location>
</feature>
<dbReference type="Gene3D" id="1.10.220.160">
    <property type="match status" value="1"/>
</dbReference>
<evidence type="ECO:0000256" key="1">
    <source>
        <dbReference type="ARBA" id="ARBA00022603"/>
    </source>
</evidence>
<dbReference type="GO" id="GO:0008168">
    <property type="term" value="F:methyltransferase activity"/>
    <property type="evidence" value="ECO:0007669"/>
    <property type="project" value="UniProtKB-KW"/>
</dbReference>
<dbReference type="SUPFAM" id="SSF48452">
    <property type="entry name" value="TPR-like"/>
    <property type="match status" value="1"/>
</dbReference>
<dbReference type="InterPro" id="IPR002893">
    <property type="entry name" value="Znf_MYND"/>
</dbReference>
<evidence type="ECO:0000256" key="2">
    <source>
        <dbReference type="ARBA" id="ARBA00022679"/>
    </source>
</evidence>
<dbReference type="PROSITE" id="PS50005">
    <property type="entry name" value="TPR"/>
    <property type="match status" value="1"/>
</dbReference>
<evidence type="ECO:0000256" key="5">
    <source>
        <dbReference type="ARBA" id="ARBA00022771"/>
    </source>
</evidence>
<dbReference type="GO" id="GO:0032259">
    <property type="term" value="P:methylation"/>
    <property type="evidence" value="ECO:0007669"/>
    <property type="project" value="UniProtKB-KW"/>
</dbReference>
<sequence>MMEDDDNFGEKNGFFKTYHISVLRKIRNGDLAALKACCNDEERLVFVHSLPYVHEIPLMSSAMAKSLPNGKSAIDAQKKRTEGNEFFKKKNYERAVRLYSEAISKAPSIAKDTEEPQLAMAFANRSAALFHLDAYARALVDIDQALASGYPDELRYKLVERQAKCLMALGRPTDQIAATCESAIKCVNDSRLDLVKRQQFERDMKQLISESAVPNQMIPAVNIKSIKDKEKKHLPDITAGRNIEHPSFSSKIRIEEDAISGRYGVADSPIRVGDVIAVDEPYASVMNPEKFATHCHHCYRPLDLGELLPCPNCTNVNFCSVTCRSEAMAGYHAIECPLLSYIEAAGISITCYLSLRMIAIHPPSFFMDKGVALSEQTKKYIKTCQLVTHDHIRNKESFFHVTLMADFLLKCLKVGGYFGTIEPTEFNFTEPLSDQEKWIGSLLLRHLQLLQFNAHEVSELRMDRPGCMDGAKTFFLGAGVYPTVALLNHSCEPGVIRCFVGDVMIVRAIKSFQRGEMVNENYGPIFTQKRRADRQRSLKDRYWFDCRCLPCTEDWPLIGEMTDDTLRFRCRDPVCRKPLVVAADTMTPFIACPSCKKSNNILKSLQNLQDTEGSFVRGSELMDQGNFTGALKCCLETMAKLDDILCAPYRDYIQCQEKARRCMLALGNIIYEPMQSERHFFFYIVNVVVNSFPLGRLQKTGNTKINKKTKKIRNKKRKEKRNGHVSRMDTIREVGKNTIQKKKCRTQNVPLIDIDNSNNKFFVILSLR</sequence>
<dbReference type="Pfam" id="PF01753">
    <property type="entry name" value="zf-MYND"/>
    <property type="match status" value="1"/>
</dbReference>
<evidence type="ECO:0000256" key="4">
    <source>
        <dbReference type="ARBA" id="ARBA00022723"/>
    </source>
</evidence>
<evidence type="ECO:0000313" key="9">
    <source>
        <dbReference type="EMBL" id="KZS18458.1"/>
    </source>
</evidence>
<dbReference type="InterPro" id="IPR044421">
    <property type="entry name" value="SMYD4_SET"/>
</dbReference>
<dbReference type="Gene3D" id="1.25.40.10">
    <property type="entry name" value="Tetratricopeptide repeat domain"/>
    <property type="match status" value="1"/>
</dbReference>
<keyword evidence="1" id="KW-0489">Methyltransferase</keyword>
<keyword evidence="5" id="KW-0863">Zinc-finger</keyword>
<dbReference type="PANTHER" id="PTHR46165:SF7">
    <property type="entry name" value="SET AND MYND DOMAIN-CONTAINING PROTEIN 4"/>
    <property type="match status" value="1"/>
</dbReference>
<dbReference type="GO" id="GO:0008270">
    <property type="term" value="F:zinc ion binding"/>
    <property type="evidence" value="ECO:0007669"/>
    <property type="project" value="UniProtKB-KW"/>
</dbReference>
<dbReference type="CDD" id="cd10536">
    <property type="entry name" value="SET_SMYD4"/>
    <property type="match status" value="1"/>
</dbReference>
<keyword evidence="6" id="KW-0862">Zinc</keyword>
<name>A0A162P2A5_9CRUS</name>
<dbReference type="SMART" id="SM00028">
    <property type="entry name" value="TPR"/>
    <property type="match status" value="3"/>
</dbReference>
<evidence type="ECO:0000256" key="3">
    <source>
        <dbReference type="ARBA" id="ARBA00022691"/>
    </source>
</evidence>
<reference evidence="9 10" key="1">
    <citation type="submission" date="2016-03" db="EMBL/GenBank/DDBJ databases">
        <title>EvidentialGene: Evidence-directed Construction of Genes on Genomes.</title>
        <authorList>
            <person name="Gilbert D.G."/>
            <person name="Choi J.-H."/>
            <person name="Mockaitis K."/>
            <person name="Colbourne J."/>
            <person name="Pfrender M."/>
        </authorList>
    </citation>
    <scope>NUCLEOTIDE SEQUENCE [LARGE SCALE GENOMIC DNA]</scope>
    <source>
        <strain evidence="9 10">Xinb3</strain>
        <tissue evidence="9">Complete organism</tissue>
    </source>
</reference>
<dbReference type="GO" id="GO:0005737">
    <property type="term" value="C:cytoplasm"/>
    <property type="evidence" value="ECO:0007669"/>
    <property type="project" value="TreeGrafter"/>
</dbReference>
<accession>A0A162P2A5</accession>
<dbReference type="Gene3D" id="6.10.140.2220">
    <property type="match status" value="1"/>
</dbReference>
<dbReference type="SUPFAM" id="SSF82199">
    <property type="entry name" value="SET domain"/>
    <property type="match status" value="1"/>
</dbReference>
<keyword evidence="3" id="KW-0949">S-adenosyl-L-methionine</keyword>
<dbReference type="Gene3D" id="2.170.270.10">
    <property type="entry name" value="SET domain"/>
    <property type="match status" value="1"/>
</dbReference>
<dbReference type="SUPFAM" id="SSF144232">
    <property type="entry name" value="HIT/MYND zinc finger-like"/>
    <property type="match status" value="1"/>
</dbReference>
<dbReference type="InterPro" id="IPR052097">
    <property type="entry name" value="SET-MYND_domain_protein"/>
</dbReference>
<evidence type="ECO:0000259" key="8">
    <source>
        <dbReference type="Pfam" id="PF01753"/>
    </source>
</evidence>
<dbReference type="OrthoDB" id="1028014at2759"/>
<comment type="caution">
    <text evidence="9">The sequence shown here is derived from an EMBL/GenBank/DDBJ whole genome shotgun (WGS) entry which is preliminary data.</text>
</comment>
<dbReference type="Proteomes" id="UP000076858">
    <property type="component" value="Unassembled WGS sequence"/>
</dbReference>
<keyword evidence="4" id="KW-0479">Metal-binding</keyword>
<dbReference type="EMBL" id="LRGB01000512">
    <property type="protein sequence ID" value="KZS18458.1"/>
    <property type="molecule type" value="Genomic_DNA"/>
</dbReference>
<feature type="domain" description="MYND-type" evidence="8">
    <location>
        <begin position="295"/>
        <end position="336"/>
    </location>
</feature>
<dbReference type="InterPro" id="IPR011990">
    <property type="entry name" value="TPR-like_helical_dom_sf"/>
</dbReference>